<feature type="region of interest" description="Disordered" evidence="1">
    <location>
        <begin position="258"/>
        <end position="277"/>
    </location>
</feature>
<feature type="compositionally biased region" description="Pro residues" evidence="1">
    <location>
        <begin position="263"/>
        <end position="277"/>
    </location>
</feature>
<accession>A0ABD0KY94</accession>
<dbReference type="Proteomes" id="UP001519460">
    <property type="component" value="Unassembled WGS sequence"/>
</dbReference>
<keyword evidence="5" id="KW-1185">Reference proteome</keyword>
<gene>
    <name evidence="4" type="ORF">BaRGS_00016586</name>
</gene>
<keyword evidence="2" id="KW-1133">Transmembrane helix</keyword>
<feature type="region of interest" description="Disordered" evidence="1">
    <location>
        <begin position="748"/>
        <end position="775"/>
    </location>
</feature>
<protein>
    <submittedName>
        <fullName evidence="4">Uncharacterized protein</fullName>
    </submittedName>
</protein>
<reference evidence="4 5" key="1">
    <citation type="journal article" date="2023" name="Sci. Data">
        <title>Genome assembly of the Korean intertidal mud-creeper Batillaria attramentaria.</title>
        <authorList>
            <person name="Patra A.K."/>
            <person name="Ho P.T."/>
            <person name="Jun S."/>
            <person name="Lee S.J."/>
            <person name="Kim Y."/>
            <person name="Won Y.J."/>
        </authorList>
    </citation>
    <scope>NUCLEOTIDE SEQUENCE [LARGE SCALE GENOMIC DNA]</scope>
    <source>
        <strain evidence="4">Wonlab-2016</strain>
    </source>
</reference>
<keyword evidence="3" id="KW-0732">Signal</keyword>
<evidence type="ECO:0000313" key="5">
    <source>
        <dbReference type="Proteomes" id="UP001519460"/>
    </source>
</evidence>
<keyword evidence="2" id="KW-0812">Transmembrane</keyword>
<evidence type="ECO:0000256" key="1">
    <source>
        <dbReference type="SAM" id="MobiDB-lite"/>
    </source>
</evidence>
<evidence type="ECO:0000256" key="2">
    <source>
        <dbReference type="SAM" id="Phobius"/>
    </source>
</evidence>
<feature type="transmembrane region" description="Helical" evidence="2">
    <location>
        <begin position="164"/>
        <end position="187"/>
    </location>
</feature>
<dbReference type="EMBL" id="JACVVK020000106">
    <property type="protein sequence ID" value="KAK7492112.1"/>
    <property type="molecule type" value="Genomic_DNA"/>
</dbReference>
<dbReference type="AlphaFoldDB" id="A0ABD0KY94"/>
<name>A0ABD0KY94_9CAEN</name>
<comment type="caution">
    <text evidence="4">The sequence shown here is derived from an EMBL/GenBank/DDBJ whole genome shotgun (WGS) entry which is preliminary data.</text>
</comment>
<proteinExistence type="predicted"/>
<feature type="signal peptide" evidence="3">
    <location>
        <begin position="1"/>
        <end position="27"/>
    </location>
</feature>
<organism evidence="4 5">
    <name type="scientific">Batillaria attramentaria</name>
    <dbReference type="NCBI Taxonomy" id="370345"/>
    <lineage>
        <taxon>Eukaryota</taxon>
        <taxon>Metazoa</taxon>
        <taxon>Spiralia</taxon>
        <taxon>Lophotrochozoa</taxon>
        <taxon>Mollusca</taxon>
        <taxon>Gastropoda</taxon>
        <taxon>Caenogastropoda</taxon>
        <taxon>Sorbeoconcha</taxon>
        <taxon>Cerithioidea</taxon>
        <taxon>Batillariidae</taxon>
        <taxon>Batillaria</taxon>
    </lineage>
</organism>
<keyword evidence="2" id="KW-0472">Membrane</keyword>
<evidence type="ECO:0000313" key="4">
    <source>
        <dbReference type="EMBL" id="KAK7492112.1"/>
    </source>
</evidence>
<evidence type="ECO:0000256" key="3">
    <source>
        <dbReference type="SAM" id="SignalP"/>
    </source>
</evidence>
<sequence length="833" mass="93513">MKKLGLLPSFVLAASLLLGLCAPPSHSSTEYGWMTTVPIYDSDVRAVKCTANSSRADLVGLEIYDITNHEEKLVSMTLRKKTCEVRTQPASCVINEDDHTMTLTVVPTDLRRGETRRYRCGAFYFDKVSWTHIFYTNVTLPSKPATTEEIFPVTSTKNDAGISVVVYVAGGAGATVFVVVLIVVGVVKRMRYLAWRATYAQVQRSREQEVTVYRRLGEAVVRDDDANVEEGERFYHEVDDSHLQPEIELRPAVHFRRRGRPCRAPPPPSRNVPLPPLPQEATVIPLRLITADPVDGCDSVRVVKCSADASRDEFVALRLYDISKDEEQSKSCEVGTQPAACLINEEDRTVRITVIPTNLRQGETRQYRCDASYFERVSWTKSFYTNVTLPSKRGLTTVSMDGCETVRVVKCSADMSRSEFVALSIYDASNFDEKLVSTKIRSKRCEVGTKPASCVIGDEGETLTLFVFLTDLRRWETRMFRCDTDYYDIIRWTDTVYANVTLRGKTWASSAAVHYTSTALNHSTGRHQLSTSKDFEGSTITQAPTVAAATSTPKTSKDRNIAPQLAESGRKLGIGTKDSPIKVSKDTDVTFYLNAYPTPGFKSAAFLGKTMLRNNSVDVLPGPETFTENMIRCWPLRPMHRVQCKVDAGPLEEGFHAVTLENEVDEITVFLQVVPRLSEARRTRYSQFQPDRERESNFYRHLGQALLRDDNADVVVDDGERHYHAINDSQLEPELDSWPAANFRRRRRSCHAPPTSHLQVPLPPLPPETPRAVTSLSTLSLPENYLHPAASLSNRRASVNSRSSGSYKRWSLPSDYLHPTAMVRSRRQSLALD</sequence>
<feature type="chain" id="PRO_5044817822" evidence="3">
    <location>
        <begin position="28"/>
        <end position="833"/>
    </location>
</feature>